<evidence type="ECO:0000259" key="3">
    <source>
        <dbReference type="Pfam" id="PF00465"/>
    </source>
</evidence>
<dbReference type="InterPro" id="IPR001670">
    <property type="entry name" value="ADH_Fe/GldA"/>
</dbReference>
<dbReference type="GO" id="GO:0004022">
    <property type="term" value="F:alcohol dehydrogenase (NAD+) activity"/>
    <property type="evidence" value="ECO:0007669"/>
    <property type="project" value="TreeGrafter"/>
</dbReference>
<dbReference type="EMBL" id="CP043046">
    <property type="protein sequence ID" value="QEI05196.1"/>
    <property type="molecule type" value="Genomic_DNA"/>
</dbReference>
<protein>
    <submittedName>
        <fullName evidence="5">Iron-containing alcohol dehydrogenase</fullName>
    </submittedName>
</protein>
<evidence type="ECO:0000256" key="1">
    <source>
        <dbReference type="ARBA" id="ARBA00007358"/>
    </source>
</evidence>
<dbReference type="KEGG" id="pacr:FXN63_04610"/>
<dbReference type="CDD" id="cd08192">
    <property type="entry name" value="MAR-like"/>
    <property type="match status" value="1"/>
</dbReference>
<dbReference type="OrthoDB" id="9815791at2"/>
<evidence type="ECO:0000313" key="5">
    <source>
        <dbReference type="EMBL" id="QEI05196.1"/>
    </source>
</evidence>
<organism evidence="5 6">
    <name type="scientific">Pigmentiphaga aceris</name>
    <dbReference type="NCBI Taxonomy" id="1940612"/>
    <lineage>
        <taxon>Bacteria</taxon>
        <taxon>Pseudomonadati</taxon>
        <taxon>Pseudomonadota</taxon>
        <taxon>Betaproteobacteria</taxon>
        <taxon>Burkholderiales</taxon>
        <taxon>Alcaligenaceae</taxon>
        <taxon>Pigmentiphaga</taxon>
    </lineage>
</organism>
<dbReference type="InterPro" id="IPR039697">
    <property type="entry name" value="Alcohol_dehydrogenase_Fe"/>
</dbReference>
<sequence length="409" mass="43837">MQSDMTTEESVIGDAPVTPPAPPITGMYRYPAVANVYFGQPAAKVLAEETARRNARRIVVVANRSMLRVGAVHTATQQIDYRMVGLFADCPAHTPREAALSLAEMLREIEADLVISVGGGSVIDTVKVALMCMATDITHTDQFDSWTVRVSKQGKRIVPALPEHPLRQIAVPTGLSAAEFHELAGCTDTATGQKHFYGGGHICPDTVVLDPEMTVHTPARLWLSTGVRAVERAVDAICAPNRNPMIDASCLHALSLLADSLPVNRTTPDDLGKRLDSQLGAWLATSGINRHDIGVNQSVSHVLGAALGLAHGVGDAALLPALMAFNEEACPERHALISKAMGKPTRRASKVVRKLVSALGLPTRLRHLLPDTSGFEAVSINVMSNPALRANVRPITDPEQVREILDAAW</sequence>
<keyword evidence="2" id="KW-0560">Oxidoreductase</keyword>
<dbReference type="Pfam" id="PF25137">
    <property type="entry name" value="ADH_Fe_C"/>
    <property type="match status" value="1"/>
</dbReference>
<name>A0A5C0AU20_9BURK</name>
<dbReference type="SUPFAM" id="SSF56796">
    <property type="entry name" value="Dehydroquinate synthase-like"/>
    <property type="match status" value="1"/>
</dbReference>
<feature type="domain" description="Alcohol dehydrogenase iron-type/glycerol dehydrogenase GldA" evidence="3">
    <location>
        <begin position="35"/>
        <end position="211"/>
    </location>
</feature>
<dbReference type="PANTHER" id="PTHR11496:SF102">
    <property type="entry name" value="ALCOHOL DEHYDROGENASE 4"/>
    <property type="match status" value="1"/>
</dbReference>
<dbReference type="Gene3D" id="3.40.50.1970">
    <property type="match status" value="1"/>
</dbReference>
<reference evidence="5 6" key="1">
    <citation type="submission" date="2019-08" db="EMBL/GenBank/DDBJ databases">
        <title>Amphibian skin-associated Pigmentiphaga: genome sequence and occurrence across geography and hosts.</title>
        <authorList>
            <person name="Bletz M.C."/>
            <person name="Bunk B."/>
            <person name="Sproeer C."/>
            <person name="Biwer P."/>
            <person name="Reiter S."/>
            <person name="Rabemananjara F.C.E."/>
            <person name="Schulz S."/>
            <person name="Overmann J."/>
            <person name="Vences M."/>
        </authorList>
    </citation>
    <scope>NUCLEOTIDE SEQUENCE [LARGE SCALE GENOMIC DNA]</scope>
    <source>
        <strain evidence="5 6">Mada1488</strain>
    </source>
</reference>
<dbReference type="AlphaFoldDB" id="A0A5C0AU20"/>
<dbReference type="Proteomes" id="UP000325161">
    <property type="component" value="Chromosome"/>
</dbReference>
<gene>
    <name evidence="5" type="ORF">FXN63_04610</name>
</gene>
<evidence type="ECO:0000313" key="6">
    <source>
        <dbReference type="Proteomes" id="UP000325161"/>
    </source>
</evidence>
<dbReference type="InterPro" id="IPR056798">
    <property type="entry name" value="ADH_Fe_C"/>
</dbReference>
<dbReference type="GO" id="GO:0046872">
    <property type="term" value="F:metal ion binding"/>
    <property type="evidence" value="ECO:0007669"/>
    <property type="project" value="InterPro"/>
</dbReference>
<dbReference type="Gene3D" id="1.20.1090.10">
    <property type="entry name" value="Dehydroquinate synthase-like - alpha domain"/>
    <property type="match status" value="1"/>
</dbReference>
<dbReference type="Pfam" id="PF00465">
    <property type="entry name" value="Fe-ADH"/>
    <property type="match status" value="1"/>
</dbReference>
<dbReference type="PANTHER" id="PTHR11496">
    <property type="entry name" value="ALCOHOL DEHYDROGENASE"/>
    <property type="match status" value="1"/>
</dbReference>
<evidence type="ECO:0000259" key="4">
    <source>
        <dbReference type="Pfam" id="PF25137"/>
    </source>
</evidence>
<keyword evidence="6" id="KW-1185">Reference proteome</keyword>
<evidence type="ECO:0000256" key="2">
    <source>
        <dbReference type="ARBA" id="ARBA00023002"/>
    </source>
</evidence>
<proteinExistence type="inferred from homology"/>
<feature type="domain" description="Fe-containing alcohol dehydrogenase-like C-terminal" evidence="4">
    <location>
        <begin position="224"/>
        <end position="409"/>
    </location>
</feature>
<comment type="similarity">
    <text evidence="1">Belongs to the iron-containing alcohol dehydrogenase family.</text>
</comment>
<accession>A0A5C0AU20</accession>